<evidence type="ECO:0000256" key="1">
    <source>
        <dbReference type="SAM" id="MobiDB-lite"/>
    </source>
</evidence>
<protein>
    <submittedName>
        <fullName evidence="2">Uncharacterized protein</fullName>
    </submittedName>
</protein>
<evidence type="ECO:0000313" key="2">
    <source>
        <dbReference type="EMBL" id="KAF7387724.1"/>
    </source>
</evidence>
<dbReference type="EMBL" id="JACSDY010000025">
    <property type="protein sequence ID" value="KAF7387724.1"/>
    <property type="molecule type" value="Genomic_DNA"/>
</dbReference>
<dbReference type="Proteomes" id="UP000600918">
    <property type="component" value="Unassembled WGS sequence"/>
</dbReference>
<dbReference type="AlphaFoldDB" id="A0A834MXV4"/>
<comment type="caution">
    <text evidence="2">The sequence shown here is derived from an EMBL/GenBank/DDBJ whole genome shotgun (WGS) entry which is preliminary data.</text>
</comment>
<organism evidence="2 3">
    <name type="scientific">Vespula pensylvanica</name>
    <name type="common">Western yellow jacket</name>
    <name type="synonym">Wasp</name>
    <dbReference type="NCBI Taxonomy" id="30213"/>
    <lineage>
        <taxon>Eukaryota</taxon>
        <taxon>Metazoa</taxon>
        <taxon>Ecdysozoa</taxon>
        <taxon>Arthropoda</taxon>
        <taxon>Hexapoda</taxon>
        <taxon>Insecta</taxon>
        <taxon>Pterygota</taxon>
        <taxon>Neoptera</taxon>
        <taxon>Endopterygota</taxon>
        <taxon>Hymenoptera</taxon>
        <taxon>Apocrita</taxon>
        <taxon>Aculeata</taxon>
        <taxon>Vespoidea</taxon>
        <taxon>Vespidae</taxon>
        <taxon>Vespinae</taxon>
        <taxon>Vespula</taxon>
    </lineage>
</organism>
<sequence length="66" mass="7786">MGLIELRGKLYYEAQRWGILEANRKRHGKVRRNLLSEDIICRTDNEEKEANVMSQPKGGPERIDRF</sequence>
<proteinExistence type="predicted"/>
<feature type="region of interest" description="Disordered" evidence="1">
    <location>
        <begin position="46"/>
        <end position="66"/>
    </location>
</feature>
<reference evidence="2" key="1">
    <citation type="journal article" date="2020" name="G3 (Bethesda)">
        <title>High-Quality Assemblies for Three Invasive Social Wasps from the &lt;i&gt;Vespula&lt;/i&gt; Genus.</title>
        <authorList>
            <person name="Harrop T.W.R."/>
            <person name="Guhlin J."/>
            <person name="McLaughlin G.M."/>
            <person name="Permina E."/>
            <person name="Stockwell P."/>
            <person name="Gilligan J."/>
            <person name="Le Lec M.F."/>
            <person name="Gruber M.A.M."/>
            <person name="Quinn O."/>
            <person name="Lovegrove M."/>
            <person name="Duncan E.J."/>
            <person name="Remnant E.J."/>
            <person name="Van Eeckhoven J."/>
            <person name="Graham B."/>
            <person name="Knapp R.A."/>
            <person name="Langford K.W."/>
            <person name="Kronenberg Z."/>
            <person name="Press M.O."/>
            <person name="Eacker S.M."/>
            <person name="Wilson-Rankin E.E."/>
            <person name="Purcell J."/>
            <person name="Lester P.J."/>
            <person name="Dearden P.K."/>
        </authorList>
    </citation>
    <scope>NUCLEOTIDE SEQUENCE</scope>
    <source>
        <strain evidence="2">Volc-1</strain>
    </source>
</reference>
<evidence type="ECO:0000313" key="3">
    <source>
        <dbReference type="Proteomes" id="UP000600918"/>
    </source>
</evidence>
<keyword evidence="3" id="KW-1185">Reference proteome</keyword>
<accession>A0A834MXV4</accession>
<name>A0A834MXV4_VESPE</name>
<gene>
    <name evidence="2" type="ORF">H0235_018446</name>
</gene>